<dbReference type="InterPro" id="IPR005390">
    <property type="entry name" value="NeuromedU_rcpt"/>
</dbReference>
<keyword evidence="11 12" id="KW-0807">Transducer</keyword>
<keyword evidence="9 12" id="KW-0675">Receptor</keyword>
<evidence type="ECO:0000256" key="11">
    <source>
        <dbReference type="ARBA" id="ARBA00023224"/>
    </source>
</evidence>
<feature type="transmembrane region" description="Helical" evidence="13">
    <location>
        <begin position="415"/>
        <end position="432"/>
    </location>
</feature>
<dbReference type="GO" id="GO:0001607">
    <property type="term" value="F:neuromedin U receptor activity"/>
    <property type="evidence" value="ECO:0007669"/>
    <property type="project" value="InterPro"/>
</dbReference>
<keyword evidence="16" id="KW-1185">Reference proteome</keyword>
<dbReference type="InterPro" id="IPR017452">
    <property type="entry name" value="GPCR_Rhodpsn_7TM"/>
</dbReference>
<dbReference type="PROSITE" id="PS00237">
    <property type="entry name" value="G_PROTEIN_RECEP_F1_1"/>
    <property type="match status" value="1"/>
</dbReference>
<organism evidence="15 16">
    <name type="scientific">Chionoecetes opilio</name>
    <name type="common">Atlantic snow crab</name>
    <name type="synonym">Cancer opilio</name>
    <dbReference type="NCBI Taxonomy" id="41210"/>
    <lineage>
        <taxon>Eukaryota</taxon>
        <taxon>Metazoa</taxon>
        <taxon>Ecdysozoa</taxon>
        <taxon>Arthropoda</taxon>
        <taxon>Crustacea</taxon>
        <taxon>Multicrustacea</taxon>
        <taxon>Malacostraca</taxon>
        <taxon>Eumalacostraca</taxon>
        <taxon>Eucarida</taxon>
        <taxon>Decapoda</taxon>
        <taxon>Pleocyemata</taxon>
        <taxon>Brachyura</taxon>
        <taxon>Eubrachyura</taxon>
        <taxon>Majoidea</taxon>
        <taxon>Majidae</taxon>
        <taxon>Chionoecetes</taxon>
    </lineage>
</organism>
<dbReference type="Proteomes" id="UP000770661">
    <property type="component" value="Unassembled WGS sequence"/>
</dbReference>
<evidence type="ECO:0000256" key="1">
    <source>
        <dbReference type="ARBA" id="ARBA00004651"/>
    </source>
</evidence>
<evidence type="ECO:0000256" key="13">
    <source>
        <dbReference type="SAM" id="Phobius"/>
    </source>
</evidence>
<dbReference type="PANTHER" id="PTHR24243">
    <property type="entry name" value="G-PROTEIN COUPLED RECEPTOR"/>
    <property type="match status" value="1"/>
</dbReference>
<gene>
    <name evidence="15" type="primary">PK1-R</name>
    <name evidence="15" type="ORF">GWK47_029671</name>
</gene>
<feature type="transmembrane region" description="Helical" evidence="13">
    <location>
        <begin position="115"/>
        <end position="143"/>
    </location>
</feature>
<evidence type="ECO:0000256" key="12">
    <source>
        <dbReference type="RuleBase" id="RU000688"/>
    </source>
</evidence>
<sequence length="539" mass="59803">MTSGFSFTRDTKPCTEPIIEEHHQFQIPTHRFHDKLQDSRYRIMEEATMGALNNTTPSGMLALTPTSSLTTFLIPTATSDYNNNNNSSNLVLGMNNSYELMEEADEDDHELVHGMAMTVVMTVIYILITVTGVLGNVATCVVIVRNRIMHTATNYYLFSLAISDLLLLAFGMPDEIYMLWRGRPYIFGASFCFIRGFTAEISTNASILTIAAFTVERYIGICHPLHSQTMSQLGRVVRSIAVIWVVATACAVPIAIQYGIVYVDILPSGDVDPDSSACTIKNRIKLIFEISTVLFFVAPLLLITVLYLCIAVQLKRSSHLARAGPSITSPNSTCTNDGSRNKAVVKMLAVHPFLSCRPSHLPARRVVLFSEPLKSLVFSGGSRAKGEGSKALSVSDHLGFIYQGHCCPGALSARLLLGMAVVIAFFLCFAPHQTQRLVALHGDASNPAVVNLFNILHNISGISYYISTCVNPILYHIMSNRFRKALKEQRNTCPSPQQPYYENILEKFLLFNKKQAKQKETKVALLSMWNKRKSSNKQQ</sequence>
<dbReference type="InterPro" id="IPR000276">
    <property type="entry name" value="GPCR_Rhodpsn"/>
</dbReference>
<dbReference type="OrthoDB" id="5950040at2759"/>
<evidence type="ECO:0000256" key="9">
    <source>
        <dbReference type="ARBA" id="ARBA00023170"/>
    </source>
</evidence>
<keyword evidence="4 12" id="KW-0812">Transmembrane</keyword>
<proteinExistence type="inferred from homology"/>
<keyword evidence="10" id="KW-0325">Glycoprotein</keyword>
<dbReference type="PROSITE" id="PS50262">
    <property type="entry name" value="G_PROTEIN_RECEP_F1_2"/>
    <property type="match status" value="1"/>
</dbReference>
<feature type="transmembrane region" description="Helical" evidence="13">
    <location>
        <begin position="293"/>
        <end position="312"/>
    </location>
</feature>
<name>A0A8J5D1X7_CHIOP</name>
<dbReference type="SUPFAM" id="SSF81321">
    <property type="entry name" value="Family A G protein-coupled receptor-like"/>
    <property type="match status" value="1"/>
</dbReference>
<comment type="similarity">
    <text evidence="2 12">Belongs to the G-protein coupled receptor 1 family.</text>
</comment>
<feature type="domain" description="G-protein coupled receptors family 1 profile" evidence="14">
    <location>
        <begin position="135"/>
        <end position="475"/>
    </location>
</feature>
<feature type="transmembrane region" description="Helical" evidence="13">
    <location>
        <begin position="452"/>
        <end position="474"/>
    </location>
</feature>
<keyword evidence="8" id="KW-1015">Disulfide bond</keyword>
<comment type="caution">
    <text evidence="15">The sequence shown here is derived from an EMBL/GenBank/DDBJ whole genome shotgun (WGS) entry which is preliminary data.</text>
</comment>
<evidence type="ECO:0000256" key="7">
    <source>
        <dbReference type="ARBA" id="ARBA00023136"/>
    </source>
</evidence>
<evidence type="ECO:0000256" key="4">
    <source>
        <dbReference type="ARBA" id="ARBA00022692"/>
    </source>
</evidence>
<evidence type="ECO:0000256" key="10">
    <source>
        <dbReference type="ARBA" id="ARBA00023180"/>
    </source>
</evidence>
<dbReference type="AlphaFoldDB" id="A0A8J5D1X7"/>
<comment type="subcellular location">
    <subcellularLocation>
        <location evidence="1">Cell membrane</location>
        <topology evidence="1">Multi-pass membrane protein</topology>
    </subcellularLocation>
</comment>
<reference evidence="15" key="1">
    <citation type="submission" date="2020-07" db="EMBL/GenBank/DDBJ databases">
        <title>The High-quality genome of the commercially important snow crab, Chionoecetes opilio.</title>
        <authorList>
            <person name="Jeong J.-H."/>
            <person name="Ryu S."/>
        </authorList>
    </citation>
    <scope>NUCLEOTIDE SEQUENCE</scope>
    <source>
        <strain evidence="15">MADBK_172401_WGS</strain>
        <tissue evidence="15">Digestive gland</tissue>
    </source>
</reference>
<dbReference type="PANTHER" id="PTHR24243:SF208">
    <property type="entry name" value="PYROKININ-1 RECEPTOR"/>
    <property type="match status" value="1"/>
</dbReference>
<evidence type="ECO:0000256" key="2">
    <source>
        <dbReference type="ARBA" id="ARBA00010663"/>
    </source>
</evidence>
<evidence type="ECO:0000256" key="5">
    <source>
        <dbReference type="ARBA" id="ARBA00022989"/>
    </source>
</evidence>
<evidence type="ECO:0000259" key="14">
    <source>
        <dbReference type="PROSITE" id="PS50262"/>
    </source>
</evidence>
<keyword evidence="5 13" id="KW-1133">Transmembrane helix</keyword>
<accession>A0A8J5D1X7</accession>
<dbReference type="EMBL" id="JACEEZ010000858">
    <property type="protein sequence ID" value="KAG0729769.1"/>
    <property type="molecule type" value="Genomic_DNA"/>
</dbReference>
<evidence type="ECO:0000313" key="16">
    <source>
        <dbReference type="Proteomes" id="UP000770661"/>
    </source>
</evidence>
<dbReference type="Pfam" id="PF00001">
    <property type="entry name" value="7tm_1"/>
    <property type="match status" value="1"/>
</dbReference>
<dbReference type="PRINTS" id="PR00237">
    <property type="entry name" value="GPCRRHODOPSN"/>
</dbReference>
<evidence type="ECO:0000256" key="3">
    <source>
        <dbReference type="ARBA" id="ARBA00022475"/>
    </source>
</evidence>
<feature type="transmembrane region" description="Helical" evidence="13">
    <location>
        <begin position="155"/>
        <end position="173"/>
    </location>
</feature>
<evidence type="ECO:0000313" key="15">
    <source>
        <dbReference type="EMBL" id="KAG0729769.1"/>
    </source>
</evidence>
<evidence type="ECO:0000256" key="6">
    <source>
        <dbReference type="ARBA" id="ARBA00023040"/>
    </source>
</evidence>
<dbReference type="GO" id="GO:0005886">
    <property type="term" value="C:plasma membrane"/>
    <property type="evidence" value="ECO:0007669"/>
    <property type="project" value="UniProtKB-SubCell"/>
</dbReference>
<feature type="transmembrane region" description="Helical" evidence="13">
    <location>
        <begin position="185"/>
        <end position="215"/>
    </location>
</feature>
<dbReference type="Gene3D" id="1.20.1070.10">
    <property type="entry name" value="Rhodopsin 7-helix transmembrane proteins"/>
    <property type="match status" value="1"/>
</dbReference>
<keyword evidence="6 12" id="KW-0297">G-protein coupled receptor</keyword>
<dbReference type="PRINTS" id="PR01565">
    <property type="entry name" value="NEUROMEDINUR"/>
</dbReference>
<keyword evidence="3" id="KW-1003">Cell membrane</keyword>
<feature type="transmembrane region" description="Helical" evidence="13">
    <location>
        <begin position="236"/>
        <end position="260"/>
    </location>
</feature>
<evidence type="ECO:0000256" key="8">
    <source>
        <dbReference type="ARBA" id="ARBA00023157"/>
    </source>
</evidence>
<keyword evidence="7 13" id="KW-0472">Membrane</keyword>
<protein>
    <submittedName>
        <fullName evidence="15">Pyrokinin-1 receptor</fullName>
    </submittedName>
</protein>